<protein>
    <recommendedName>
        <fullName evidence="4">RAD50-interacting protein 1</fullName>
    </recommendedName>
</protein>
<dbReference type="InterPro" id="IPR007528">
    <property type="entry name" value="RINT1_Tip20"/>
</dbReference>
<evidence type="ECO:0008006" key="4">
    <source>
        <dbReference type="Google" id="ProtNLM"/>
    </source>
</evidence>
<evidence type="ECO:0000313" key="3">
    <source>
        <dbReference type="Proteomes" id="UP001497472"/>
    </source>
</evidence>
<feature type="region of interest" description="Disordered" evidence="1">
    <location>
        <begin position="535"/>
        <end position="571"/>
    </location>
</feature>
<dbReference type="Proteomes" id="UP001497472">
    <property type="component" value="Unassembled WGS sequence"/>
</dbReference>
<feature type="compositionally biased region" description="Low complexity" evidence="1">
    <location>
        <begin position="535"/>
        <end position="548"/>
    </location>
</feature>
<dbReference type="GO" id="GO:0006888">
    <property type="term" value="P:endoplasmic reticulum to Golgi vesicle-mediated transport"/>
    <property type="evidence" value="ECO:0007669"/>
    <property type="project" value="InterPro"/>
</dbReference>
<dbReference type="PANTHER" id="PTHR13520">
    <property type="entry name" value="RAD50-INTERACTING PROTEIN 1 RINT-1"/>
    <property type="match status" value="1"/>
</dbReference>
<name>A0AAV1JCS0_9NEOP</name>
<feature type="compositionally biased region" description="Acidic residues" evidence="1">
    <location>
        <begin position="549"/>
        <end position="568"/>
    </location>
</feature>
<dbReference type="InterPro" id="IPR042042">
    <property type="entry name" value="Tip20p_domB"/>
</dbReference>
<dbReference type="Gene3D" id="1.20.58.1420">
    <property type="entry name" value="Dsl1p vesicle tethering complex, Tip20p subunit, domain B"/>
    <property type="match status" value="1"/>
</dbReference>
<dbReference type="EMBL" id="CAVLEF010000009">
    <property type="protein sequence ID" value="CAK1547129.1"/>
    <property type="molecule type" value="Genomic_DNA"/>
</dbReference>
<gene>
    <name evidence="2" type="ORF">LNINA_LOCUS6625</name>
</gene>
<dbReference type="PROSITE" id="PS51386">
    <property type="entry name" value="RINT1_TIP20"/>
    <property type="match status" value="1"/>
</dbReference>
<accession>A0AAV1JCS0</accession>
<dbReference type="Pfam" id="PF04437">
    <property type="entry name" value="RINT1_TIP1"/>
    <property type="match status" value="1"/>
</dbReference>
<dbReference type="PANTHER" id="PTHR13520:SF0">
    <property type="entry name" value="RAD50-INTERACTING PROTEIN 1"/>
    <property type="match status" value="1"/>
</dbReference>
<dbReference type="GO" id="GO:0070939">
    <property type="term" value="C:Dsl1/NZR complex"/>
    <property type="evidence" value="ECO:0007669"/>
    <property type="project" value="InterPro"/>
</dbReference>
<sequence length="837" mass="95110">MKSNLRDEVKKDILQDLNLRLGGDINNLEAAHDLENELASQRDRLERSLNAANDEVPTKLSAAITKAELNSQQIENLKTKSEDFKKRANDFLSRTQPLLSELDKRFTAIDKLEKVLEYFKSYAKIQDLSQQMKNCKDDEQLVLMYSEMKKMCLQYKNSHQATYAKDYTHYWHNILKENLIKHYEEVLKLLKWPFTSGAENSPIAKDVMNKFNNLTKNLFLIQEPEEILANAAVTGDYSDVHEPCLPIKVLLKPLKKRFTFHFTGNRQTARIDRPEWFLTQTLTWIKDHQTFIKNNIQPIADKLELRNINTVDEFTEGLVALAAERLHTVLGLYHTQGSKGDIIDVEAAFAHAVDETLGFHKELSEITGYESNSVLSVLTKAETFVQWLAVEKKYALSKMDEMLDTEQWIEPVVAGVGAAIGSLLWVPRGSDWFISLLKTIEDRYVTLPQPGHRIQFLELQLELIEEWRIRLTQIMSATADSLTPDCFLVAGPHPLTAIINTAQHTRSVLLQWAHSLHYLQLYYYRRQFQQFTQQQHASGEIESESSTSSEEEEETDEEFYKEENENDAESSLCLEEVEARAKSLALKEVTKRNSIIIDASQYETMTTVIANPAVADPLPEGGGDEDGGVFGDAPALLHHLRQAGLAVLVQFLLLEFRDHLHEYKSQKWHAMLLVEERALCMSSTLGRPLSSMCTRLVTLSESLAPAIAQLLKAELALQVDSCIFREVVLNNWFNTGGTLQFTHDVTRNILPAFARFENKMPETNPVPRLTESCTLLNLDYDDARRIRTGLNKNDPETLAALATLGVVTITPVEALQILNQRTDLADASSPTSVMELF</sequence>
<dbReference type="AlphaFoldDB" id="A0AAV1JCS0"/>
<comment type="caution">
    <text evidence="2">The sequence shown here is derived from an EMBL/GenBank/DDBJ whole genome shotgun (WGS) entry which is preliminary data.</text>
</comment>
<keyword evidence="3" id="KW-1185">Reference proteome</keyword>
<dbReference type="GO" id="GO:0006890">
    <property type="term" value="P:retrograde vesicle-mediated transport, Golgi to endoplasmic reticulum"/>
    <property type="evidence" value="ECO:0007669"/>
    <property type="project" value="InterPro"/>
</dbReference>
<dbReference type="Gene3D" id="1.20.58.670">
    <property type="entry name" value="Dsl1p vesicle tethering complex, Tip20p subunit, domain D"/>
    <property type="match status" value="1"/>
</dbReference>
<evidence type="ECO:0000256" key="1">
    <source>
        <dbReference type="SAM" id="MobiDB-lite"/>
    </source>
</evidence>
<proteinExistence type="predicted"/>
<dbReference type="InterPro" id="IPR042044">
    <property type="entry name" value="EXOC6PINT-1/Sec15/Tip20_C_dom2"/>
</dbReference>
<reference evidence="2 3" key="1">
    <citation type="submission" date="2023-11" db="EMBL/GenBank/DDBJ databases">
        <authorList>
            <person name="Okamura Y."/>
        </authorList>
    </citation>
    <scope>NUCLEOTIDE SEQUENCE [LARGE SCALE GENOMIC DNA]</scope>
</reference>
<organism evidence="2 3">
    <name type="scientific">Leptosia nina</name>
    <dbReference type="NCBI Taxonomy" id="320188"/>
    <lineage>
        <taxon>Eukaryota</taxon>
        <taxon>Metazoa</taxon>
        <taxon>Ecdysozoa</taxon>
        <taxon>Arthropoda</taxon>
        <taxon>Hexapoda</taxon>
        <taxon>Insecta</taxon>
        <taxon>Pterygota</taxon>
        <taxon>Neoptera</taxon>
        <taxon>Endopterygota</taxon>
        <taxon>Lepidoptera</taxon>
        <taxon>Glossata</taxon>
        <taxon>Ditrysia</taxon>
        <taxon>Papilionoidea</taxon>
        <taxon>Pieridae</taxon>
        <taxon>Pierinae</taxon>
        <taxon>Leptosia</taxon>
    </lineage>
</organism>
<dbReference type="GO" id="GO:0060628">
    <property type="term" value="P:regulation of ER to Golgi vesicle-mediated transport"/>
    <property type="evidence" value="ECO:0007669"/>
    <property type="project" value="TreeGrafter"/>
</dbReference>
<evidence type="ECO:0000313" key="2">
    <source>
        <dbReference type="EMBL" id="CAK1547129.1"/>
    </source>
</evidence>